<dbReference type="EMBL" id="SLXH01000015">
    <property type="protein sequence ID" value="TCP16917.1"/>
    <property type="molecule type" value="Genomic_DNA"/>
</dbReference>
<name>A0A4R2N7J7_9BURK</name>
<gene>
    <name evidence="1" type="ORF">EV674_11556</name>
</gene>
<protein>
    <submittedName>
        <fullName evidence="1">Uncharacterized protein</fullName>
    </submittedName>
</protein>
<dbReference type="Proteomes" id="UP000295182">
    <property type="component" value="Unassembled WGS sequence"/>
</dbReference>
<evidence type="ECO:0000313" key="2">
    <source>
        <dbReference type="Proteomes" id="UP000295182"/>
    </source>
</evidence>
<dbReference type="AlphaFoldDB" id="A0A4R2N7J7"/>
<evidence type="ECO:0000313" key="1">
    <source>
        <dbReference type="EMBL" id="TCP16917.1"/>
    </source>
</evidence>
<accession>A0A4R2N7J7</accession>
<dbReference type="RefSeq" id="WP_241525018.1">
    <property type="nucleotide sequence ID" value="NZ_QXNC01000039.1"/>
</dbReference>
<organism evidence="1 2">
    <name type="scientific">Simplicispira metamorpha</name>
    <dbReference type="NCBI Taxonomy" id="80881"/>
    <lineage>
        <taxon>Bacteria</taxon>
        <taxon>Pseudomonadati</taxon>
        <taxon>Pseudomonadota</taxon>
        <taxon>Betaproteobacteria</taxon>
        <taxon>Burkholderiales</taxon>
        <taxon>Comamonadaceae</taxon>
        <taxon>Simplicispira</taxon>
    </lineage>
</organism>
<proteinExistence type="predicted"/>
<keyword evidence="2" id="KW-1185">Reference proteome</keyword>
<comment type="caution">
    <text evidence="1">The sequence shown here is derived from an EMBL/GenBank/DDBJ whole genome shotgun (WGS) entry which is preliminary data.</text>
</comment>
<reference evidence="1 2" key="1">
    <citation type="submission" date="2019-03" db="EMBL/GenBank/DDBJ databases">
        <title>Genomic Encyclopedia of Type Strains, Phase IV (KMG-IV): sequencing the most valuable type-strain genomes for metagenomic binning, comparative biology and taxonomic classification.</title>
        <authorList>
            <person name="Goeker M."/>
        </authorList>
    </citation>
    <scope>NUCLEOTIDE SEQUENCE [LARGE SCALE GENOMIC DNA]</scope>
    <source>
        <strain evidence="1 2">DSM 1837</strain>
    </source>
</reference>
<sequence length="47" mass="5241">MNASPNKGGRPRKVIKPFQPLEQVTSPTVDTDAAAYYLNRRPQTLRG</sequence>